<evidence type="ECO:0000256" key="5">
    <source>
        <dbReference type="SAM" id="MobiDB-lite"/>
    </source>
</evidence>
<protein>
    <submittedName>
        <fullName evidence="8">RNA polymerase subunit sigma-24</fullName>
    </submittedName>
</protein>
<keyword evidence="3" id="KW-0731">Sigma factor</keyword>
<dbReference type="InterPro" id="IPR013249">
    <property type="entry name" value="RNA_pol_sigma70_r4_t2"/>
</dbReference>
<dbReference type="InterPro" id="IPR036388">
    <property type="entry name" value="WH-like_DNA-bd_sf"/>
</dbReference>
<dbReference type="PANTHER" id="PTHR43133:SF60">
    <property type="entry name" value="RNA POLYMERASE SIGMA FACTOR SIGV"/>
    <property type="match status" value="1"/>
</dbReference>
<keyword evidence="4" id="KW-0804">Transcription</keyword>
<dbReference type="NCBIfam" id="TIGR02937">
    <property type="entry name" value="sigma70-ECF"/>
    <property type="match status" value="1"/>
</dbReference>
<feature type="domain" description="RNA polymerase sigma factor 70 region 4 type 2" evidence="7">
    <location>
        <begin position="119"/>
        <end position="170"/>
    </location>
</feature>
<dbReference type="InterPro" id="IPR039425">
    <property type="entry name" value="RNA_pol_sigma-70-like"/>
</dbReference>
<dbReference type="Pfam" id="PF04542">
    <property type="entry name" value="Sigma70_r2"/>
    <property type="match status" value="1"/>
</dbReference>
<comment type="caution">
    <text evidence="8">The sequence shown here is derived from an EMBL/GenBank/DDBJ whole genome shotgun (WGS) entry which is preliminary data.</text>
</comment>
<evidence type="ECO:0000259" key="7">
    <source>
        <dbReference type="Pfam" id="PF08281"/>
    </source>
</evidence>
<evidence type="ECO:0000256" key="3">
    <source>
        <dbReference type="ARBA" id="ARBA00023082"/>
    </source>
</evidence>
<dbReference type="Pfam" id="PF08281">
    <property type="entry name" value="Sigma70_r4_2"/>
    <property type="match status" value="1"/>
</dbReference>
<dbReference type="GO" id="GO:0006352">
    <property type="term" value="P:DNA-templated transcription initiation"/>
    <property type="evidence" value="ECO:0007669"/>
    <property type="project" value="InterPro"/>
</dbReference>
<proteinExistence type="inferred from homology"/>
<dbReference type="RefSeq" id="WP_114568964.1">
    <property type="nucleotide sequence ID" value="NZ_CABMMS010000005.1"/>
</dbReference>
<dbReference type="GeneID" id="78359774"/>
<evidence type="ECO:0000256" key="1">
    <source>
        <dbReference type="ARBA" id="ARBA00010641"/>
    </source>
</evidence>
<feature type="domain" description="RNA polymerase sigma-70 region 2" evidence="6">
    <location>
        <begin position="33"/>
        <end position="94"/>
    </location>
</feature>
<dbReference type="CDD" id="cd06171">
    <property type="entry name" value="Sigma70_r4"/>
    <property type="match status" value="1"/>
</dbReference>
<dbReference type="SUPFAM" id="SSF88946">
    <property type="entry name" value="Sigma2 domain of RNA polymerase sigma factors"/>
    <property type="match status" value="1"/>
</dbReference>
<dbReference type="Proteomes" id="UP000254000">
    <property type="component" value="Unassembled WGS sequence"/>
</dbReference>
<name>A0A369M342_9ACTN</name>
<evidence type="ECO:0000256" key="4">
    <source>
        <dbReference type="ARBA" id="ARBA00023163"/>
    </source>
</evidence>
<evidence type="ECO:0000313" key="8">
    <source>
        <dbReference type="EMBL" id="RDB64808.1"/>
    </source>
</evidence>
<dbReference type="GO" id="GO:0003677">
    <property type="term" value="F:DNA binding"/>
    <property type="evidence" value="ECO:0007669"/>
    <property type="project" value="InterPro"/>
</dbReference>
<dbReference type="AlphaFoldDB" id="A0A369M342"/>
<dbReference type="Gene3D" id="1.10.1740.10">
    <property type="match status" value="1"/>
</dbReference>
<reference evidence="8 9" key="1">
    <citation type="journal article" date="2018" name="Elife">
        <title>Discovery and characterization of a prevalent human gut bacterial enzyme sufficient for the inactivation of a family of plant toxins.</title>
        <authorList>
            <person name="Koppel N."/>
            <person name="Bisanz J.E."/>
            <person name="Pandelia M.E."/>
            <person name="Turnbaugh P.J."/>
            <person name="Balskus E.P."/>
        </authorList>
    </citation>
    <scope>NUCLEOTIDE SEQUENCE [LARGE SCALE GENOMIC DNA]</scope>
    <source>
        <strain evidence="8 9">3C</strain>
    </source>
</reference>
<evidence type="ECO:0000313" key="9">
    <source>
        <dbReference type="Proteomes" id="UP000254000"/>
    </source>
</evidence>
<comment type="similarity">
    <text evidence="1">Belongs to the sigma-70 factor family. ECF subfamily.</text>
</comment>
<dbReference type="InterPro" id="IPR007627">
    <property type="entry name" value="RNA_pol_sigma70_r2"/>
</dbReference>
<feature type="compositionally biased region" description="Basic and acidic residues" evidence="5">
    <location>
        <begin position="186"/>
        <end position="197"/>
    </location>
</feature>
<dbReference type="EMBL" id="PPTS01000005">
    <property type="protein sequence ID" value="RDB64808.1"/>
    <property type="molecule type" value="Genomic_DNA"/>
</dbReference>
<dbReference type="GO" id="GO:0016987">
    <property type="term" value="F:sigma factor activity"/>
    <property type="evidence" value="ECO:0007669"/>
    <property type="project" value="UniProtKB-KW"/>
</dbReference>
<dbReference type="InterPro" id="IPR013324">
    <property type="entry name" value="RNA_pol_sigma_r3/r4-like"/>
</dbReference>
<dbReference type="SUPFAM" id="SSF88659">
    <property type="entry name" value="Sigma3 and sigma4 domains of RNA polymerase sigma factors"/>
    <property type="match status" value="1"/>
</dbReference>
<evidence type="ECO:0000256" key="2">
    <source>
        <dbReference type="ARBA" id="ARBA00023015"/>
    </source>
</evidence>
<evidence type="ECO:0000259" key="6">
    <source>
        <dbReference type="Pfam" id="PF04542"/>
    </source>
</evidence>
<keyword evidence="9" id="KW-1185">Reference proteome</keyword>
<organism evidence="8 9">
    <name type="scientific">Gordonibacter pamelaeae</name>
    <dbReference type="NCBI Taxonomy" id="471189"/>
    <lineage>
        <taxon>Bacteria</taxon>
        <taxon>Bacillati</taxon>
        <taxon>Actinomycetota</taxon>
        <taxon>Coriobacteriia</taxon>
        <taxon>Eggerthellales</taxon>
        <taxon>Eggerthellaceae</taxon>
        <taxon>Gordonibacter</taxon>
    </lineage>
</organism>
<feature type="region of interest" description="Disordered" evidence="5">
    <location>
        <begin position="171"/>
        <end position="197"/>
    </location>
</feature>
<sequence length="197" mass="22345">MHIPFKRTTGRTDAADNPCPLRSDAFLRRAMDAWGDTVYRVALAQTGSPSDADDVYQDVFMRLLEHTAAFESDEHLKAWLLRVTINRCHDFARLSWNRRTGGLEQEHVDIPAPDAFRADIWEVVGALPPDLRTTVHLHYAEGYSTEEIARIAGCKPSTVRTRLHRARERLRTTLRDEQLGQAGNIESRKESGHGRTA</sequence>
<accession>A0A369M342</accession>
<dbReference type="PANTHER" id="PTHR43133">
    <property type="entry name" value="RNA POLYMERASE ECF-TYPE SIGMA FACTO"/>
    <property type="match status" value="1"/>
</dbReference>
<dbReference type="Gene3D" id="1.10.10.10">
    <property type="entry name" value="Winged helix-like DNA-binding domain superfamily/Winged helix DNA-binding domain"/>
    <property type="match status" value="1"/>
</dbReference>
<dbReference type="OrthoDB" id="3175690at2"/>
<gene>
    <name evidence="8" type="ORF">C1877_08740</name>
</gene>
<dbReference type="InterPro" id="IPR014284">
    <property type="entry name" value="RNA_pol_sigma-70_dom"/>
</dbReference>
<dbReference type="InterPro" id="IPR013325">
    <property type="entry name" value="RNA_pol_sigma_r2"/>
</dbReference>
<keyword evidence="2" id="KW-0805">Transcription regulation</keyword>